<evidence type="ECO:0000313" key="14">
    <source>
        <dbReference type="EMBL" id="EGR28856.1"/>
    </source>
</evidence>
<evidence type="ECO:0000256" key="13">
    <source>
        <dbReference type="SAM" id="MobiDB-lite"/>
    </source>
</evidence>
<keyword evidence="4 11" id="KW-0853">WD repeat</keyword>
<accession>G0R0Z1</accession>
<evidence type="ECO:0000256" key="11">
    <source>
        <dbReference type="PROSITE-ProRule" id="PRU00221"/>
    </source>
</evidence>
<dbReference type="GeneID" id="14904941"/>
<evidence type="ECO:0000313" key="15">
    <source>
        <dbReference type="Proteomes" id="UP000008983"/>
    </source>
</evidence>
<evidence type="ECO:0000256" key="1">
    <source>
        <dbReference type="ARBA" id="ARBA00004230"/>
    </source>
</evidence>
<evidence type="ECO:0000256" key="12">
    <source>
        <dbReference type="SAM" id="Coils"/>
    </source>
</evidence>
<evidence type="ECO:0000256" key="4">
    <source>
        <dbReference type="ARBA" id="ARBA00022574"/>
    </source>
</evidence>
<organism evidence="14 15">
    <name type="scientific">Ichthyophthirius multifiliis</name>
    <name type="common">White spot disease agent</name>
    <name type="synonym">Ich</name>
    <dbReference type="NCBI Taxonomy" id="5932"/>
    <lineage>
        <taxon>Eukaryota</taxon>
        <taxon>Sar</taxon>
        <taxon>Alveolata</taxon>
        <taxon>Ciliophora</taxon>
        <taxon>Intramacronucleata</taxon>
        <taxon>Oligohymenophorea</taxon>
        <taxon>Hymenostomatida</taxon>
        <taxon>Ophryoglenina</taxon>
        <taxon>Ichthyophthirius</taxon>
    </lineage>
</organism>
<comment type="subcellular location">
    <subcellularLocation>
        <location evidence="1">Cell projection</location>
        <location evidence="1">Cilium</location>
        <location evidence="1">Flagellum</location>
    </subcellularLocation>
    <subcellularLocation>
        <location evidence="2">Cytoplasm</location>
    </subcellularLocation>
</comment>
<dbReference type="GO" id="GO:0031514">
    <property type="term" value="C:motile cilium"/>
    <property type="evidence" value="ECO:0007669"/>
    <property type="project" value="UniProtKB-SubCell"/>
</dbReference>
<dbReference type="InterPro" id="IPR050630">
    <property type="entry name" value="WD_repeat_EMAP"/>
</dbReference>
<dbReference type="EMBL" id="GL984206">
    <property type="protein sequence ID" value="EGR28856.1"/>
    <property type="molecule type" value="Genomic_DNA"/>
</dbReference>
<keyword evidence="12" id="KW-0175">Coiled coil</keyword>
<reference evidence="14 15" key="1">
    <citation type="submission" date="2011-07" db="EMBL/GenBank/DDBJ databases">
        <authorList>
            <person name="Coyne R."/>
            <person name="Brami D."/>
            <person name="Johnson J."/>
            <person name="Hostetler J."/>
            <person name="Hannick L."/>
            <person name="Clark T."/>
            <person name="Cassidy-Hanley D."/>
            <person name="Inman J."/>
        </authorList>
    </citation>
    <scope>NUCLEOTIDE SEQUENCE [LARGE SCALE GENOMIC DNA]</scope>
    <source>
        <strain evidence="14 15">G5</strain>
    </source>
</reference>
<dbReference type="PROSITE" id="PS00678">
    <property type="entry name" value="WD_REPEATS_1"/>
    <property type="match status" value="1"/>
</dbReference>
<comment type="similarity">
    <text evidence="9">Belongs to the CFAP52 family.</text>
</comment>
<dbReference type="Proteomes" id="UP000008983">
    <property type="component" value="Unassembled WGS sequence"/>
</dbReference>
<dbReference type="PANTHER" id="PTHR13720:SF14">
    <property type="entry name" value="CILIA- AND FLAGELLA-ASSOCIATED PROTEIN 52"/>
    <property type="match status" value="1"/>
</dbReference>
<feature type="compositionally biased region" description="Low complexity" evidence="13">
    <location>
        <begin position="794"/>
        <end position="806"/>
    </location>
</feature>
<name>G0R0Z1_ICHMU</name>
<evidence type="ECO:0000256" key="6">
    <source>
        <dbReference type="ARBA" id="ARBA00022846"/>
    </source>
</evidence>
<evidence type="ECO:0000256" key="10">
    <source>
        <dbReference type="ARBA" id="ARBA00029552"/>
    </source>
</evidence>
<dbReference type="Pfam" id="PF00400">
    <property type="entry name" value="WD40"/>
    <property type="match status" value="1"/>
</dbReference>
<evidence type="ECO:0000256" key="7">
    <source>
        <dbReference type="ARBA" id="ARBA00023069"/>
    </source>
</evidence>
<dbReference type="InParanoid" id="G0R0Z1"/>
<dbReference type="SMART" id="SM00320">
    <property type="entry name" value="WD40"/>
    <property type="match status" value="6"/>
</dbReference>
<feature type="region of interest" description="Disordered" evidence="13">
    <location>
        <begin position="794"/>
        <end position="814"/>
    </location>
</feature>
<dbReference type="InterPro" id="IPR011047">
    <property type="entry name" value="Quinoprotein_ADH-like_sf"/>
</dbReference>
<keyword evidence="8" id="KW-0966">Cell projection</keyword>
<dbReference type="Gene3D" id="2.130.10.10">
    <property type="entry name" value="YVTN repeat-like/Quinoprotein amine dehydrogenase"/>
    <property type="match status" value="3"/>
</dbReference>
<evidence type="ECO:0000256" key="9">
    <source>
        <dbReference type="ARBA" id="ARBA00029456"/>
    </source>
</evidence>
<gene>
    <name evidence="14" type="ORF">IMG5_167650</name>
</gene>
<keyword evidence="15" id="KW-1185">Reference proteome</keyword>
<protein>
    <recommendedName>
        <fullName evidence="10">Cilia- and flagella-associated protein 52</fullName>
    </recommendedName>
</protein>
<feature type="repeat" description="WD" evidence="11">
    <location>
        <begin position="448"/>
        <end position="481"/>
    </location>
</feature>
<dbReference type="eggNOG" id="ENOG502SMUM">
    <property type="taxonomic scope" value="Eukaryota"/>
</dbReference>
<dbReference type="PANTHER" id="PTHR13720">
    <property type="entry name" value="WD-40 REPEAT PROTEIN"/>
    <property type="match status" value="1"/>
</dbReference>
<evidence type="ECO:0000256" key="3">
    <source>
        <dbReference type="ARBA" id="ARBA00022490"/>
    </source>
</evidence>
<keyword evidence="6" id="KW-0282">Flagellum</keyword>
<dbReference type="SUPFAM" id="SSF50978">
    <property type="entry name" value="WD40 repeat-like"/>
    <property type="match status" value="2"/>
</dbReference>
<dbReference type="PROSITE" id="PS50082">
    <property type="entry name" value="WD_REPEATS_2"/>
    <property type="match status" value="1"/>
</dbReference>
<dbReference type="InterPro" id="IPR015943">
    <property type="entry name" value="WD40/YVTN_repeat-like_dom_sf"/>
</dbReference>
<keyword evidence="3" id="KW-0963">Cytoplasm</keyword>
<feature type="coiled-coil region" evidence="12">
    <location>
        <begin position="842"/>
        <end position="900"/>
    </location>
</feature>
<keyword evidence="7" id="KW-0969">Cilium</keyword>
<evidence type="ECO:0000256" key="2">
    <source>
        <dbReference type="ARBA" id="ARBA00004496"/>
    </source>
</evidence>
<dbReference type="InterPro" id="IPR036322">
    <property type="entry name" value="WD40_repeat_dom_sf"/>
</dbReference>
<dbReference type="InterPro" id="IPR019775">
    <property type="entry name" value="WD40_repeat_CS"/>
</dbReference>
<dbReference type="AlphaFoldDB" id="G0R0Z1"/>
<dbReference type="SUPFAM" id="SSF50998">
    <property type="entry name" value="Quinoprotein alcohol dehydrogenase-like"/>
    <property type="match status" value="1"/>
</dbReference>
<sequence length="1171" mass="137802">MLYNIETIPKEINFILPKDVSFYEKYQWIFMSYQHESIENFQLQQQEQENKLKQVQKEKVEQAQKILKSILKKQPKDIQEENQQNIEQQEEQMLKIPPQPFQQDENVNKNIQNIPLIEYYQENTFEKNNQQFSLKPHPILELSHIQGFTFKNSNFSAYGKTNIAYSSGSTLILQDLKTREQQYFFSSQKQEITCINSLYNQNLIIASDKNQISYWNVQTQQKVGFYYTGLNEITSQDAAFYKNDIYICLVGNDERQNIYKNQKIIIIKGDTVTCKVGSTVNITKVSFIDRKDIQKGIISIGKENVRFWNLKGSILQHSSVFLGEHARDSIFTDFVISEEKALVVNNKGNLYIIDVQQKELLGVFLIHQESIKSIGVYFDNDKNENFIITSANNGLLKVWKSDFAEILLEVKLDSQVEKIQTNNYIVCACLNGTIGVLNIEKKKIAYITRSHNEKILDMKYHSYAKKIISISEDYSIKIWDLLKLKSNNNIFFQQIYEFKCLDKQVCSLATFRNFQGFLCGFEGGNVRLFDLKNFSVLRDFDNHKDKILSLDISNQDKLFLSLDGQKLAFFNKEFECVKEILNKENYKFMQAQFDLLGEYFFILVQGGFQINFFSQNSYVLLFCINSNEEIQKIRFSFIKEDLFITTLNGKLKKYKIKNNKQVLLFREYQNNIFANNLSISENSSFIFILSNFNNRFLMKIYDYYFRGGLEPYFQAFNCGEQLQEIVFSNDELNLVFAFSNENKSLYCWKFLGQPILNRPAEEDEQNKIIEDKEEKLIFEPSIQINNKDNFIQQQNKQQNEHQINIQSTNDQKNKNVIYNNDIEQGKNQNQNKNNFQNNNIYINNNQIQQQQQQQQQQQLQQQQQYCNQINVSYQLQQNHLLQLQNQNQNQNQLLNLHQNQQFRNVQMLKQQENQKEEDLLLQSNNPGEIEGITLFQRKPGEIFQMNSTIGFSTSLKFPLSKFIWNKIYRYIITYLDHILTINDINSQKKIQKVLIFPQQINSIDISPNCKFYYLSFSNHTIIFDSISHKQIIQINTENASLLEISPCSNYLLVSQMLKNTINVYELASQKLISCSILEKSFVSFKWNNATLGSLEFAVLFLQKVQFWRLNSRMTLEFQEPEIKNKQQLGNFNCLLYLILDNQHLLFVGTSLVIYIQLNKNLQKQIGSYLNI</sequence>
<evidence type="ECO:0000256" key="5">
    <source>
        <dbReference type="ARBA" id="ARBA00022737"/>
    </source>
</evidence>
<dbReference type="RefSeq" id="XP_004030092.1">
    <property type="nucleotide sequence ID" value="XM_004030044.1"/>
</dbReference>
<dbReference type="PROSITE" id="PS50294">
    <property type="entry name" value="WD_REPEATS_REGION"/>
    <property type="match status" value="1"/>
</dbReference>
<proteinExistence type="inferred from homology"/>
<dbReference type="InterPro" id="IPR001680">
    <property type="entry name" value="WD40_rpt"/>
</dbReference>
<feature type="coiled-coil region" evidence="12">
    <location>
        <begin position="38"/>
        <end position="73"/>
    </location>
</feature>
<keyword evidence="5" id="KW-0677">Repeat</keyword>
<evidence type="ECO:0000256" key="8">
    <source>
        <dbReference type="ARBA" id="ARBA00023273"/>
    </source>
</evidence>
<dbReference type="OrthoDB" id="6252103at2759"/>
<dbReference type="STRING" id="857967.G0R0Z1"/>
<dbReference type="OMA" id="QAYNCGE"/>
<dbReference type="GO" id="GO:0005930">
    <property type="term" value="C:axoneme"/>
    <property type="evidence" value="ECO:0007669"/>
    <property type="project" value="UniProtKB-ARBA"/>
</dbReference>